<keyword evidence="1" id="KW-1133">Transmembrane helix</keyword>
<feature type="transmembrane region" description="Helical" evidence="1">
    <location>
        <begin position="148"/>
        <end position="168"/>
    </location>
</feature>
<evidence type="ECO:0000256" key="1">
    <source>
        <dbReference type="SAM" id="Phobius"/>
    </source>
</evidence>
<feature type="transmembrane region" description="Helical" evidence="1">
    <location>
        <begin position="73"/>
        <end position="99"/>
    </location>
</feature>
<feature type="transmembrane region" description="Helical" evidence="1">
    <location>
        <begin position="220"/>
        <end position="239"/>
    </location>
</feature>
<dbReference type="Proteomes" id="UP000238937">
    <property type="component" value="Unassembled WGS sequence"/>
</dbReference>
<keyword evidence="3" id="KW-1185">Reference proteome</keyword>
<accession>A0A2T1GCN5</accession>
<keyword evidence="1" id="KW-0472">Membrane</keyword>
<dbReference type="OrthoDB" id="510168at2"/>
<gene>
    <name evidence="2" type="ORF">C7B77_15845</name>
</gene>
<dbReference type="AlphaFoldDB" id="A0A2T1GCN5"/>
<dbReference type="EMBL" id="PVWO01000204">
    <property type="protein sequence ID" value="PSB55185.1"/>
    <property type="molecule type" value="Genomic_DNA"/>
</dbReference>
<feature type="transmembrane region" description="Helical" evidence="1">
    <location>
        <begin position="111"/>
        <end position="136"/>
    </location>
</feature>
<evidence type="ECO:0000313" key="2">
    <source>
        <dbReference type="EMBL" id="PSB55185.1"/>
    </source>
</evidence>
<organism evidence="2 3">
    <name type="scientific">Chamaesiphon polymorphus CCALA 037</name>
    <dbReference type="NCBI Taxonomy" id="2107692"/>
    <lineage>
        <taxon>Bacteria</taxon>
        <taxon>Bacillati</taxon>
        <taxon>Cyanobacteriota</taxon>
        <taxon>Cyanophyceae</taxon>
        <taxon>Gomontiellales</taxon>
        <taxon>Chamaesiphonaceae</taxon>
        <taxon>Chamaesiphon</taxon>
    </lineage>
</organism>
<name>A0A2T1GCN5_9CYAN</name>
<feature type="transmembrane region" description="Helical" evidence="1">
    <location>
        <begin position="188"/>
        <end position="208"/>
    </location>
</feature>
<feature type="transmembrane region" description="Helical" evidence="1">
    <location>
        <begin position="251"/>
        <end position="272"/>
    </location>
</feature>
<evidence type="ECO:0000313" key="3">
    <source>
        <dbReference type="Proteomes" id="UP000238937"/>
    </source>
</evidence>
<dbReference type="RefSeq" id="WP_106306711.1">
    <property type="nucleotide sequence ID" value="NZ_PVWO01000204.1"/>
</dbReference>
<sequence length="284" mass="31090">MKAIEGQDSHRRSTLRYYQRLGRSRLGVAKSTTGKCVKNAQFYNTHSLGMPLMMKEEVPQKAMNTRMSNKNVLWLRWTIANALSEAVGLGTTFTTIGLLTAKIEDRQTMGILLSFAIAVSCGAIEATIVGLAQWWAMHPWFPTIRRLAWWRATSIGALVGYILGYIPSTLMSIGEVATQTPTAEPPQWVTLILAAGLGAVAGAVLSFAQWRVLRRKVERAGLWIPANMLAWAFGMPVIFWGMDVAFTMSAVWQSVLVIGVALLAAGVIVGIIHGRCLMILAGEN</sequence>
<reference evidence="2 3" key="1">
    <citation type="submission" date="2018-03" db="EMBL/GenBank/DDBJ databases">
        <title>The ancient ancestry and fast evolution of plastids.</title>
        <authorList>
            <person name="Moore K.R."/>
            <person name="Magnabosco C."/>
            <person name="Momper L."/>
            <person name="Gold D.A."/>
            <person name="Bosak T."/>
            <person name="Fournier G.P."/>
        </authorList>
    </citation>
    <scope>NUCLEOTIDE SEQUENCE [LARGE SCALE GENOMIC DNA]</scope>
    <source>
        <strain evidence="2 3">CCALA 037</strain>
    </source>
</reference>
<proteinExistence type="predicted"/>
<protein>
    <submittedName>
        <fullName evidence="2">Uncharacterized protein</fullName>
    </submittedName>
</protein>
<comment type="caution">
    <text evidence="2">The sequence shown here is derived from an EMBL/GenBank/DDBJ whole genome shotgun (WGS) entry which is preliminary data.</text>
</comment>
<keyword evidence="1" id="KW-0812">Transmembrane</keyword>